<dbReference type="Gene3D" id="1.10.10.10">
    <property type="entry name" value="Winged helix-like DNA-binding domain superfamily/Winged helix DNA-binding domain"/>
    <property type="match status" value="1"/>
</dbReference>
<evidence type="ECO:0000313" key="8">
    <source>
        <dbReference type="Proteomes" id="UP000001317"/>
    </source>
</evidence>
<evidence type="ECO:0000313" key="7">
    <source>
        <dbReference type="EMBL" id="ABZ76622.1"/>
    </source>
</evidence>
<dbReference type="InterPro" id="IPR000792">
    <property type="entry name" value="Tscrpt_reg_LuxR_C"/>
</dbReference>
<name>B0TT61_SHEHH</name>
<dbReference type="PROSITE" id="PS50110">
    <property type="entry name" value="RESPONSE_REGULATORY"/>
    <property type="match status" value="1"/>
</dbReference>
<dbReference type="RefSeq" id="WP_012277152.1">
    <property type="nucleotide sequence ID" value="NC_010334.1"/>
</dbReference>
<dbReference type="GO" id="GO:0000160">
    <property type="term" value="P:phosphorelay signal transduction system"/>
    <property type="evidence" value="ECO:0007669"/>
    <property type="project" value="InterPro"/>
</dbReference>
<dbReference type="InterPro" id="IPR001789">
    <property type="entry name" value="Sig_transdc_resp-reg_receiver"/>
</dbReference>
<gene>
    <name evidence="7" type="ordered locus">Shal_2061</name>
</gene>
<evidence type="ECO:0000256" key="1">
    <source>
        <dbReference type="ARBA" id="ARBA00023015"/>
    </source>
</evidence>
<dbReference type="PROSITE" id="PS50043">
    <property type="entry name" value="HTH_LUXR_2"/>
    <property type="match status" value="1"/>
</dbReference>
<dbReference type="HOGENOM" id="CLU_000445_90_4_6"/>
<accession>B0TT61</accession>
<dbReference type="PRINTS" id="PR00038">
    <property type="entry name" value="HTHLUXR"/>
</dbReference>
<keyword evidence="3" id="KW-0804">Transcription</keyword>
<proteinExistence type="predicted"/>
<dbReference type="Pfam" id="PF00072">
    <property type="entry name" value="Response_reg"/>
    <property type="match status" value="1"/>
</dbReference>
<reference evidence="7" key="1">
    <citation type="submission" date="2008-01" db="EMBL/GenBank/DDBJ databases">
        <title>Complete sequence of Shewanella halifaxensis HAW-EB4.</title>
        <authorList>
            <consortium name="US DOE Joint Genome Institute"/>
            <person name="Copeland A."/>
            <person name="Lucas S."/>
            <person name="Lapidus A."/>
            <person name="Glavina del Rio T."/>
            <person name="Dalin E."/>
            <person name="Tice H."/>
            <person name="Bruce D."/>
            <person name="Goodwin L."/>
            <person name="Pitluck S."/>
            <person name="Sims D."/>
            <person name="Brettin T."/>
            <person name="Detter J.C."/>
            <person name="Han C."/>
            <person name="Kuske C.R."/>
            <person name="Schmutz J."/>
            <person name="Larimer F."/>
            <person name="Land M."/>
            <person name="Hauser L."/>
            <person name="Kyrpides N."/>
            <person name="Kim E."/>
            <person name="Zhao J.-S."/>
            <person name="Richardson P."/>
        </authorList>
    </citation>
    <scope>NUCLEOTIDE SEQUENCE [LARGE SCALE GENOMIC DNA]</scope>
    <source>
        <strain evidence="7">HAW-EB4</strain>
    </source>
</reference>
<dbReference type="EMBL" id="CP000931">
    <property type="protein sequence ID" value="ABZ76622.1"/>
    <property type="molecule type" value="Genomic_DNA"/>
</dbReference>
<keyword evidence="8" id="KW-1185">Reference proteome</keyword>
<feature type="domain" description="HTH luxR-type" evidence="5">
    <location>
        <begin position="133"/>
        <end position="198"/>
    </location>
</feature>
<dbReference type="KEGG" id="shl:Shal_2061"/>
<dbReference type="SMART" id="SM00448">
    <property type="entry name" value="REC"/>
    <property type="match status" value="1"/>
</dbReference>
<feature type="modified residue" description="4-aspartylphosphate" evidence="4">
    <location>
        <position position="52"/>
    </location>
</feature>
<dbReference type="PANTHER" id="PTHR44688:SF16">
    <property type="entry name" value="DNA-BINDING TRANSCRIPTIONAL ACTIVATOR DEVR_DOSR"/>
    <property type="match status" value="1"/>
</dbReference>
<dbReference type="eggNOG" id="COG4566">
    <property type="taxonomic scope" value="Bacteria"/>
</dbReference>
<organism evidence="7 8">
    <name type="scientific">Shewanella halifaxensis (strain HAW-EB4)</name>
    <dbReference type="NCBI Taxonomy" id="458817"/>
    <lineage>
        <taxon>Bacteria</taxon>
        <taxon>Pseudomonadati</taxon>
        <taxon>Pseudomonadota</taxon>
        <taxon>Gammaproteobacteria</taxon>
        <taxon>Alteromonadales</taxon>
        <taxon>Shewanellaceae</taxon>
        <taxon>Shewanella</taxon>
    </lineage>
</organism>
<dbReference type="InterPro" id="IPR016032">
    <property type="entry name" value="Sig_transdc_resp-reg_C-effctor"/>
</dbReference>
<dbReference type="SMART" id="SM00421">
    <property type="entry name" value="HTH_LUXR"/>
    <property type="match status" value="1"/>
</dbReference>
<dbReference type="CDD" id="cd06170">
    <property type="entry name" value="LuxR_C_like"/>
    <property type="match status" value="1"/>
</dbReference>
<evidence type="ECO:0000259" key="5">
    <source>
        <dbReference type="PROSITE" id="PS50043"/>
    </source>
</evidence>
<dbReference type="GO" id="GO:0006355">
    <property type="term" value="P:regulation of DNA-templated transcription"/>
    <property type="evidence" value="ECO:0007669"/>
    <property type="project" value="InterPro"/>
</dbReference>
<evidence type="ECO:0000256" key="2">
    <source>
        <dbReference type="ARBA" id="ARBA00023125"/>
    </source>
</evidence>
<dbReference type="InterPro" id="IPR011006">
    <property type="entry name" value="CheY-like_superfamily"/>
</dbReference>
<feature type="domain" description="Response regulatory" evidence="6">
    <location>
        <begin position="3"/>
        <end position="117"/>
    </location>
</feature>
<dbReference type="OrthoDB" id="9802186at2"/>
<dbReference type="InterPro" id="IPR036388">
    <property type="entry name" value="WH-like_DNA-bd_sf"/>
</dbReference>
<sequence length="199" mass="21843">MTNLYLVDDDQAVLDSLTWMLNGLGYQPKGFLSADSFLQQVDINNTGIAILDVQMPGMDGSALLTHMSKAQSPIAVIMLSGHGSIAMAVQAIQKGALDFLEKPVDGDKLVRLLDQAGELTEQNLRSKQERQALSDKLATLTPREHEVMEKVLEGKLNKVIAAELNVAQRTLELHRQKVMLKMQVSNVAELAFLMGKSTE</sequence>
<dbReference type="AlphaFoldDB" id="B0TT61"/>
<dbReference type="STRING" id="458817.Shal_2061"/>
<dbReference type="Pfam" id="PF00196">
    <property type="entry name" value="GerE"/>
    <property type="match status" value="1"/>
</dbReference>
<protein>
    <submittedName>
        <fullName evidence="7">Two component transcriptional regulator, LuxR family</fullName>
    </submittedName>
</protein>
<evidence type="ECO:0000259" key="6">
    <source>
        <dbReference type="PROSITE" id="PS50110"/>
    </source>
</evidence>
<keyword evidence="1" id="KW-0805">Transcription regulation</keyword>
<dbReference type="PANTHER" id="PTHR44688">
    <property type="entry name" value="DNA-BINDING TRANSCRIPTIONAL ACTIVATOR DEVR_DOSR"/>
    <property type="match status" value="1"/>
</dbReference>
<dbReference type="Gene3D" id="3.40.50.2300">
    <property type="match status" value="1"/>
</dbReference>
<dbReference type="Proteomes" id="UP000001317">
    <property type="component" value="Chromosome"/>
</dbReference>
<evidence type="ECO:0000256" key="4">
    <source>
        <dbReference type="PROSITE-ProRule" id="PRU00169"/>
    </source>
</evidence>
<dbReference type="SUPFAM" id="SSF52172">
    <property type="entry name" value="CheY-like"/>
    <property type="match status" value="1"/>
</dbReference>
<keyword evidence="4" id="KW-0597">Phosphoprotein</keyword>
<evidence type="ECO:0000256" key="3">
    <source>
        <dbReference type="ARBA" id="ARBA00023163"/>
    </source>
</evidence>
<keyword evidence="2" id="KW-0238">DNA-binding</keyword>
<dbReference type="SUPFAM" id="SSF46894">
    <property type="entry name" value="C-terminal effector domain of the bipartite response regulators"/>
    <property type="match status" value="1"/>
</dbReference>
<dbReference type="GO" id="GO:0003677">
    <property type="term" value="F:DNA binding"/>
    <property type="evidence" value="ECO:0007669"/>
    <property type="project" value="UniProtKB-KW"/>
</dbReference>